<name>A0A263D621_9PSEU</name>
<accession>A0A263D621</accession>
<dbReference type="RefSeq" id="WP_094861719.1">
    <property type="nucleotide sequence ID" value="NZ_NKYE01000003.1"/>
</dbReference>
<organism evidence="1 2">
    <name type="scientific">Amycolatopsis antarctica</name>
    <dbReference type="NCBI Taxonomy" id="1854586"/>
    <lineage>
        <taxon>Bacteria</taxon>
        <taxon>Bacillati</taxon>
        <taxon>Actinomycetota</taxon>
        <taxon>Actinomycetes</taxon>
        <taxon>Pseudonocardiales</taxon>
        <taxon>Pseudonocardiaceae</taxon>
        <taxon>Amycolatopsis</taxon>
    </lineage>
</organism>
<dbReference type="AlphaFoldDB" id="A0A263D621"/>
<evidence type="ECO:0000313" key="2">
    <source>
        <dbReference type="Proteomes" id="UP000242444"/>
    </source>
</evidence>
<evidence type="ECO:0000313" key="1">
    <source>
        <dbReference type="EMBL" id="OZM73962.1"/>
    </source>
</evidence>
<protein>
    <submittedName>
        <fullName evidence="1">Uncharacterized protein</fullName>
    </submittedName>
</protein>
<gene>
    <name evidence="1" type="ORF">CFN78_06655</name>
</gene>
<dbReference type="Proteomes" id="UP000242444">
    <property type="component" value="Unassembled WGS sequence"/>
</dbReference>
<sequence length="71" mass="7811">MTAAPALDVLYRECTDDGLLHAYPASDVRDHTCFYLHPIGHIEAHRRPHVIATTTSSRMCPTCALALGDHP</sequence>
<dbReference type="EMBL" id="NKYE01000003">
    <property type="protein sequence ID" value="OZM73962.1"/>
    <property type="molecule type" value="Genomic_DNA"/>
</dbReference>
<keyword evidence="2" id="KW-1185">Reference proteome</keyword>
<dbReference type="InParanoid" id="A0A263D621"/>
<comment type="caution">
    <text evidence="1">The sequence shown here is derived from an EMBL/GenBank/DDBJ whole genome shotgun (WGS) entry which is preliminary data.</text>
</comment>
<proteinExistence type="predicted"/>
<reference evidence="1 2" key="1">
    <citation type="submission" date="2017-07" db="EMBL/GenBank/DDBJ databases">
        <title>Amycolatopsis antarcticus sp. nov., isolated from the surface of an Antarcticus brown macroalga.</title>
        <authorList>
            <person name="Wang J."/>
            <person name="Leiva S."/>
            <person name="Huang J."/>
            <person name="Huang Y."/>
        </authorList>
    </citation>
    <scope>NUCLEOTIDE SEQUENCE [LARGE SCALE GENOMIC DNA]</scope>
    <source>
        <strain evidence="1 2">AU-G6</strain>
    </source>
</reference>